<sequence length="81" mass="9365">HLRGQQHPIAQFWNISDNEVYASLVVEKKLIIADMVLQPLLDRYSTSFGGSYINMTERRVTVYTIDTGKIDIIKSQMGRHR</sequence>
<accession>A0ACA9QNL2</accession>
<organism evidence="1 2">
    <name type="scientific">Cetraspora pellucida</name>
    <dbReference type="NCBI Taxonomy" id="1433469"/>
    <lineage>
        <taxon>Eukaryota</taxon>
        <taxon>Fungi</taxon>
        <taxon>Fungi incertae sedis</taxon>
        <taxon>Mucoromycota</taxon>
        <taxon>Glomeromycotina</taxon>
        <taxon>Glomeromycetes</taxon>
        <taxon>Diversisporales</taxon>
        <taxon>Gigasporaceae</taxon>
        <taxon>Cetraspora</taxon>
    </lineage>
</organism>
<protein>
    <submittedName>
        <fullName evidence="1">1966_t:CDS:1</fullName>
    </submittedName>
</protein>
<dbReference type="Proteomes" id="UP000789366">
    <property type="component" value="Unassembled WGS sequence"/>
</dbReference>
<evidence type="ECO:0000313" key="2">
    <source>
        <dbReference type="Proteomes" id="UP000789366"/>
    </source>
</evidence>
<gene>
    <name evidence="1" type="ORF">SPELUC_LOCUS15008</name>
</gene>
<dbReference type="EMBL" id="CAJVPW010047216">
    <property type="protein sequence ID" value="CAG8759054.1"/>
    <property type="molecule type" value="Genomic_DNA"/>
</dbReference>
<reference evidence="1" key="1">
    <citation type="submission" date="2021-06" db="EMBL/GenBank/DDBJ databases">
        <authorList>
            <person name="Kallberg Y."/>
            <person name="Tangrot J."/>
            <person name="Rosling A."/>
        </authorList>
    </citation>
    <scope>NUCLEOTIDE SEQUENCE</scope>
    <source>
        <strain evidence="1">28 12/20/2015</strain>
    </source>
</reference>
<evidence type="ECO:0000313" key="1">
    <source>
        <dbReference type="EMBL" id="CAG8759054.1"/>
    </source>
</evidence>
<comment type="caution">
    <text evidence="1">The sequence shown here is derived from an EMBL/GenBank/DDBJ whole genome shotgun (WGS) entry which is preliminary data.</text>
</comment>
<feature type="non-terminal residue" evidence="1">
    <location>
        <position position="81"/>
    </location>
</feature>
<name>A0ACA9QNL2_9GLOM</name>
<keyword evidence="2" id="KW-1185">Reference proteome</keyword>
<proteinExistence type="predicted"/>
<feature type="non-terminal residue" evidence="1">
    <location>
        <position position="1"/>
    </location>
</feature>